<evidence type="ECO:0000256" key="1">
    <source>
        <dbReference type="PROSITE-ProRule" id="PRU00169"/>
    </source>
</evidence>
<dbReference type="Pfam" id="PF00072">
    <property type="entry name" value="Response_reg"/>
    <property type="match status" value="1"/>
</dbReference>
<feature type="modified residue" description="4-aspartylphosphate" evidence="1">
    <location>
        <position position="53"/>
    </location>
</feature>
<proteinExistence type="predicted"/>
<comment type="caution">
    <text evidence="3">The sequence shown here is derived from an EMBL/GenBank/DDBJ whole genome shotgun (WGS) entry which is preliminary data.</text>
</comment>
<dbReference type="OrthoDB" id="5465149at2"/>
<organism evidence="3 4">
    <name type="scientific">Halodesulfovibrio spirochaetisodalis</name>
    <dbReference type="NCBI Taxonomy" id="1560234"/>
    <lineage>
        <taxon>Bacteria</taxon>
        <taxon>Pseudomonadati</taxon>
        <taxon>Thermodesulfobacteriota</taxon>
        <taxon>Desulfovibrionia</taxon>
        <taxon>Desulfovibrionales</taxon>
        <taxon>Desulfovibrionaceae</taxon>
        <taxon>Halodesulfovibrio</taxon>
    </lineage>
</organism>
<keyword evidence="1" id="KW-0597">Phosphoprotein</keyword>
<evidence type="ECO:0000313" key="4">
    <source>
        <dbReference type="Proteomes" id="UP000091979"/>
    </source>
</evidence>
<name>A0A1B7XBQ1_9BACT</name>
<protein>
    <recommendedName>
        <fullName evidence="2">Response regulatory domain-containing protein</fullName>
    </recommendedName>
</protein>
<dbReference type="GO" id="GO:0000160">
    <property type="term" value="P:phosphorelay signal transduction system"/>
    <property type="evidence" value="ECO:0007669"/>
    <property type="project" value="InterPro"/>
</dbReference>
<dbReference type="Gene3D" id="3.40.50.2300">
    <property type="match status" value="1"/>
</dbReference>
<reference evidence="3 4" key="1">
    <citation type="submission" date="2015-01" db="EMBL/GenBank/DDBJ databases">
        <title>Desulfovibrio sp. JC271 draft genome sequence.</title>
        <authorList>
            <person name="Shivani Y."/>
            <person name="Subhash Y."/>
            <person name="Sasikala C."/>
            <person name="Ramana C.V."/>
        </authorList>
    </citation>
    <scope>NUCLEOTIDE SEQUENCE [LARGE SCALE GENOMIC DNA]</scope>
    <source>
        <strain evidence="3 4">JC271</strain>
    </source>
</reference>
<keyword evidence="4" id="KW-1185">Reference proteome</keyword>
<dbReference type="PATRIC" id="fig|1560234.3.peg.927"/>
<dbReference type="AlphaFoldDB" id="A0A1B7XBQ1"/>
<dbReference type="STRING" id="1560234.SP90_10395"/>
<dbReference type="SMART" id="SM00448">
    <property type="entry name" value="REC"/>
    <property type="match status" value="1"/>
</dbReference>
<dbReference type="Proteomes" id="UP000091979">
    <property type="component" value="Unassembled WGS sequence"/>
</dbReference>
<evidence type="ECO:0000259" key="2">
    <source>
        <dbReference type="PROSITE" id="PS50110"/>
    </source>
</evidence>
<dbReference type="InterPro" id="IPR011006">
    <property type="entry name" value="CheY-like_superfamily"/>
</dbReference>
<dbReference type="PROSITE" id="PS50110">
    <property type="entry name" value="RESPONSE_REGULATORY"/>
    <property type="match status" value="1"/>
</dbReference>
<gene>
    <name evidence="3" type="ORF">SP90_10395</name>
</gene>
<feature type="domain" description="Response regulatory" evidence="2">
    <location>
        <begin position="4"/>
        <end position="125"/>
    </location>
</feature>
<dbReference type="EMBL" id="JXMS01000017">
    <property type="protein sequence ID" value="OBQ50170.1"/>
    <property type="molecule type" value="Genomic_DNA"/>
</dbReference>
<sequence>MAPTILVITSNIEEQVHLLLLLIAANYHPTCCDSLPSALTALADTKYDLILTDAVILDAPPQKMAAVEFTSLLKETSGNSSTPVLVTGAMISLQHIMDTLRSGVARFIPKPYTSSELLETIAAELNLSAHLKTRSARIEFQHHAKTL</sequence>
<evidence type="ECO:0000313" key="3">
    <source>
        <dbReference type="EMBL" id="OBQ50170.1"/>
    </source>
</evidence>
<accession>A0A1B7XBQ1</accession>
<dbReference type="InterPro" id="IPR001789">
    <property type="entry name" value="Sig_transdc_resp-reg_receiver"/>
</dbReference>
<dbReference type="RefSeq" id="WP_066855533.1">
    <property type="nucleotide sequence ID" value="NZ_JXMS01000017.1"/>
</dbReference>
<dbReference type="SUPFAM" id="SSF52172">
    <property type="entry name" value="CheY-like"/>
    <property type="match status" value="1"/>
</dbReference>